<evidence type="ECO:0000256" key="1">
    <source>
        <dbReference type="SAM" id="MobiDB-lite"/>
    </source>
</evidence>
<feature type="compositionally biased region" description="Basic residues" evidence="1">
    <location>
        <begin position="33"/>
        <end position="44"/>
    </location>
</feature>
<feature type="compositionally biased region" description="Basic and acidic residues" evidence="1">
    <location>
        <begin position="57"/>
        <end position="75"/>
    </location>
</feature>
<reference evidence="2" key="1">
    <citation type="journal article" date="2020" name="Nature">
        <title>Giant virus diversity and host interactions through global metagenomics.</title>
        <authorList>
            <person name="Schulz F."/>
            <person name="Roux S."/>
            <person name="Paez-Espino D."/>
            <person name="Jungbluth S."/>
            <person name="Walsh D.A."/>
            <person name="Denef V.J."/>
            <person name="McMahon K.D."/>
            <person name="Konstantinidis K.T."/>
            <person name="Eloe-Fadrosh E.A."/>
            <person name="Kyrpides N.C."/>
            <person name="Woyke T."/>
        </authorList>
    </citation>
    <scope>NUCLEOTIDE SEQUENCE</scope>
    <source>
        <strain evidence="2">GVMAG-S-3300013093-109</strain>
    </source>
</reference>
<feature type="region of interest" description="Disordered" evidence="1">
    <location>
        <begin position="1"/>
        <end position="86"/>
    </location>
</feature>
<dbReference type="AlphaFoldDB" id="A0A6C0KT31"/>
<name>A0A6C0KT31_9ZZZZ</name>
<proteinExistence type="predicted"/>
<sequence>MANKTRRNKKRNVDINTAAESPNSSNGANIMGGKRRGKKTRRASKGASDWNKKVMKVYHDMKRKDKSVRLGDAMKRASQMKKRGEL</sequence>
<evidence type="ECO:0000313" key="2">
    <source>
        <dbReference type="EMBL" id="QHU20316.1"/>
    </source>
</evidence>
<dbReference type="EMBL" id="MN740968">
    <property type="protein sequence ID" value="QHU20316.1"/>
    <property type="molecule type" value="Genomic_DNA"/>
</dbReference>
<protein>
    <submittedName>
        <fullName evidence="2">Uncharacterized protein</fullName>
    </submittedName>
</protein>
<feature type="compositionally biased region" description="Polar residues" evidence="1">
    <location>
        <begin position="14"/>
        <end position="28"/>
    </location>
</feature>
<feature type="compositionally biased region" description="Basic residues" evidence="1">
    <location>
        <begin position="1"/>
        <end position="10"/>
    </location>
</feature>
<accession>A0A6C0KT31</accession>
<organism evidence="2">
    <name type="scientific">viral metagenome</name>
    <dbReference type="NCBI Taxonomy" id="1070528"/>
    <lineage>
        <taxon>unclassified sequences</taxon>
        <taxon>metagenomes</taxon>
        <taxon>organismal metagenomes</taxon>
    </lineage>
</organism>